<evidence type="ECO:0000259" key="1">
    <source>
        <dbReference type="Pfam" id="PF01370"/>
    </source>
</evidence>
<name>A0A6J7DHE6_9ZZZZ</name>
<dbReference type="InterPro" id="IPR036291">
    <property type="entry name" value="NAD(P)-bd_dom_sf"/>
</dbReference>
<dbReference type="InterPro" id="IPR001509">
    <property type="entry name" value="Epimerase_deHydtase"/>
</dbReference>
<reference evidence="3" key="1">
    <citation type="submission" date="2020-05" db="EMBL/GenBank/DDBJ databases">
        <authorList>
            <person name="Chiriac C."/>
            <person name="Salcher M."/>
            <person name="Ghai R."/>
            <person name="Kavagutti S V."/>
        </authorList>
    </citation>
    <scope>NUCLEOTIDE SEQUENCE</scope>
</reference>
<dbReference type="PANTHER" id="PTHR11092">
    <property type="entry name" value="SUGAR NUCLEOTIDE EPIMERASE RELATED"/>
    <property type="match status" value="1"/>
</dbReference>
<evidence type="ECO:0000313" key="3">
    <source>
        <dbReference type="EMBL" id="CAB4868304.1"/>
    </source>
</evidence>
<dbReference type="InterPro" id="IPR010099">
    <property type="entry name" value="SDR39U1"/>
</dbReference>
<dbReference type="PANTHER" id="PTHR11092:SF0">
    <property type="entry name" value="EPIMERASE FAMILY PROTEIN SDR39U1"/>
    <property type="match status" value="1"/>
</dbReference>
<dbReference type="Pfam" id="PF08338">
    <property type="entry name" value="DUF1731"/>
    <property type="match status" value="1"/>
</dbReference>
<dbReference type="Pfam" id="PF01370">
    <property type="entry name" value="Epimerase"/>
    <property type="match status" value="1"/>
</dbReference>
<dbReference type="NCBIfam" id="TIGR01777">
    <property type="entry name" value="yfcH"/>
    <property type="match status" value="1"/>
</dbReference>
<gene>
    <name evidence="3" type="ORF">UFOPK3381_00649</name>
</gene>
<dbReference type="InterPro" id="IPR013549">
    <property type="entry name" value="DUF1731"/>
</dbReference>
<dbReference type="EMBL" id="CAFBLN010000020">
    <property type="protein sequence ID" value="CAB4868304.1"/>
    <property type="molecule type" value="Genomic_DNA"/>
</dbReference>
<feature type="domain" description="DUF1731" evidence="2">
    <location>
        <begin position="250"/>
        <end position="297"/>
    </location>
</feature>
<dbReference type="Gene3D" id="3.40.50.720">
    <property type="entry name" value="NAD(P)-binding Rossmann-like Domain"/>
    <property type="match status" value="1"/>
</dbReference>
<feature type="domain" description="NAD-dependent epimerase/dehydratase" evidence="1">
    <location>
        <begin position="3"/>
        <end position="132"/>
    </location>
</feature>
<accession>A0A6J7DHE6</accession>
<proteinExistence type="predicted"/>
<organism evidence="3">
    <name type="scientific">freshwater metagenome</name>
    <dbReference type="NCBI Taxonomy" id="449393"/>
    <lineage>
        <taxon>unclassified sequences</taxon>
        <taxon>metagenomes</taxon>
        <taxon>ecological metagenomes</taxon>
    </lineage>
</organism>
<sequence>MKIAITGASGFLGRALVSALHDRGDTPIIFARTQVAERNVVRWQPSEGEVNREDLARVGSIDAFVHLAGAGIADKRWTASRKQEILDSRIEGTALLARTVTGLETPPSVVLSGSAIGFYGSRGDEILTETSSRGEGFLADVCEAWEKAALPIHEAGIDLTLLRTGIVMGSSGGALKKQLPLFRAGVGGKLGSGRQFLSPISLHDEIQAMLFLLDNPIAGPVNLVSPEPVTNRTFTSALGAALHRPSVAAVPRLALDIALGRELVSEALLASQRVIPSVLETRGFIFQHRTIEQVLAAAIAN</sequence>
<dbReference type="AlphaFoldDB" id="A0A6J7DHE6"/>
<protein>
    <submittedName>
        <fullName evidence="3">Unannotated protein</fullName>
    </submittedName>
</protein>
<evidence type="ECO:0000259" key="2">
    <source>
        <dbReference type="Pfam" id="PF08338"/>
    </source>
</evidence>
<dbReference type="SUPFAM" id="SSF51735">
    <property type="entry name" value="NAD(P)-binding Rossmann-fold domains"/>
    <property type="match status" value="1"/>
</dbReference>